<evidence type="ECO:0000256" key="3">
    <source>
        <dbReference type="ARBA" id="ARBA00022723"/>
    </source>
</evidence>
<dbReference type="GO" id="GO:0006189">
    <property type="term" value="P:'de novo' IMP biosynthetic process"/>
    <property type="evidence" value="ECO:0007669"/>
    <property type="project" value="InterPro"/>
</dbReference>
<evidence type="ECO:0008006" key="12">
    <source>
        <dbReference type="Google" id="ProtNLM"/>
    </source>
</evidence>
<dbReference type="AlphaFoldDB" id="A0A0F9EQC7"/>
<proteinExistence type="predicted"/>
<evidence type="ECO:0000259" key="8">
    <source>
        <dbReference type="Pfam" id="PF00586"/>
    </source>
</evidence>
<organism evidence="11">
    <name type="scientific">marine sediment metagenome</name>
    <dbReference type="NCBI Taxonomy" id="412755"/>
    <lineage>
        <taxon>unclassified sequences</taxon>
        <taxon>metagenomes</taxon>
        <taxon>ecological metagenomes</taxon>
    </lineage>
</organism>
<dbReference type="SUPFAM" id="SSF55326">
    <property type="entry name" value="PurM N-terminal domain-like"/>
    <property type="match status" value="1"/>
</dbReference>
<dbReference type="InterPro" id="IPR016188">
    <property type="entry name" value="PurM-like_N"/>
</dbReference>
<feature type="domain" description="Phosphoribosylformylglycinamidine synthase linker" evidence="10">
    <location>
        <begin position="190"/>
        <end position="248"/>
    </location>
</feature>
<dbReference type="Pfam" id="PF18072">
    <property type="entry name" value="FGAR-AT_linker"/>
    <property type="match status" value="1"/>
</dbReference>
<feature type="domain" description="PurM-like C-terminal" evidence="9">
    <location>
        <begin position="436"/>
        <end position="554"/>
    </location>
</feature>
<evidence type="ECO:0000256" key="1">
    <source>
        <dbReference type="ARBA" id="ARBA00022490"/>
    </source>
</evidence>
<keyword evidence="1" id="KW-0963">Cytoplasm</keyword>
<dbReference type="InterPro" id="IPR036676">
    <property type="entry name" value="PurM-like_C_sf"/>
</dbReference>
<evidence type="ECO:0000256" key="6">
    <source>
        <dbReference type="ARBA" id="ARBA00022840"/>
    </source>
</evidence>
<sequence length="554" mass="60943">MPHRLEIALKSDLFDAEGEGICRKAKDYLGIRLKSVRVIHVLTIDANLSAEQLETVQKEIFTNPVTQISSYDPLPLEFDWTIWVGYRPGVRDNPGSTAVEAIEDTLGITFTEDEAVFTSKRYCISGVDPGIDHVDKIAGELLANDIIQQWKILSKKDWDPKTGFGFIIPKVILDHNPAVTSVPIDSDASLQDISAERNLALNPNDIPTIRSYFLKKEVQAARAKVGLSDPTDVELEYISQARSDHCNHNTFQGLFHYRDLTNNQTESMDNLFKTCIEAPTLELKKKKSWVISVLWDNAGVGRFDDNHYYVITGETHNSPSNMEAYGGALTGIVGIYRDPMGTGLGSKLVMGSYGFCVGPRNYTGNLKPRLHPRRLLDGVIEGVRDGGNKSGIPTPFGQVFFHHGYMGKCLVFVTAVGIMPATVCGKPSDKKSISHGDLVIMCGGRVGKDGIHGVTASSETFSASTPAGHVQIGDPYTQKKMHDFLLEARDQGFIQFITDNGGGGLSSSVGESARFANGCEIQLEKVPLKYEGLDQWEIWVSESQERMTVAVKPE</sequence>
<comment type="caution">
    <text evidence="11">The sequence shown here is derived from an EMBL/GenBank/DDBJ whole genome shotgun (WGS) entry which is preliminary data.</text>
</comment>
<gene>
    <name evidence="11" type="ORF">LCGC14_2046250</name>
</gene>
<dbReference type="Pfam" id="PF00586">
    <property type="entry name" value="AIRS"/>
    <property type="match status" value="1"/>
</dbReference>
<keyword evidence="3" id="KW-0479">Metal-binding</keyword>
<keyword evidence="7" id="KW-0460">Magnesium</keyword>
<dbReference type="InterPro" id="IPR036921">
    <property type="entry name" value="PurM-like_N_sf"/>
</dbReference>
<dbReference type="Gene3D" id="3.30.1280.10">
    <property type="entry name" value="Phosphoribosylformylglycinamidine synthase subunit PurS"/>
    <property type="match status" value="2"/>
</dbReference>
<dbReference type="InterPro" id="IPR010918">
    <property type="entry name" value="PurM-like_C_dom"/>
</dbReference>
<dbReference type="Pfam" id="PF02769">
    <property type="entry name" value="AIRS_C"/>
    <property type="match status" value="1"/>
</dbReference>
<dbReference type="SUPFAM" id="SSF56042">
    <property type="entry name" value="PurM C-terminal domain-like"/>
    <property type="match status" value="1"/>
</dbReference>
<keyword evidence="2" id="KW-0436">Ligase</keyword>
<evidence type="ECO:0000256" key="2">
    <source>
        <dbReference type="ARBA" id="ARBA00022598"/>
    </source>
</evidence>
<keyword evidence="4" id="KW-0547">Nucleotide-binding</keyword>
<evidence type="ECO:0000256" key="4">
    <source>
        <dbReference type="ARBA" id="ARBA00022741"/>
    </source>
</evidence>
<protein>
    <recommendedName>
        <fullName evidence="12">Phosphoribosylformylglycinamidine synthase</fullName>
    </recommendedName>
</protein>
<dbReference type="PANTHER" id="PTHR43555">
    <property type="entry name" value="PHOSPHORIBOSYLFORMYLGLYCINAMIDINE SYNTHASE SUBUNIT PURL"/>
    <property type="match status" value="1"/>
</dbReference>
<dbReference type="SUPFAM" id="SSF82697">
    <property type="entry name" value="PurS-like"/>
    <property type="match status" value="2"/>
</dbReference>
<evidence type="ECO:0000313" key="11">
    <source>
        <dbReference type="EMBL" id="KKL76303.1"/>
    </source>
</evidence>
<dbReference type="GO" id="GO:0046872">
    <property type="term" value="F:metal ion binding"/>
    <property type="evidence" value="ECO:0007669"/>
    <property type="project" value="UniProtKB-KW"/>
</dbReference>
<reference evidence="11" key="1">
    <citation type="journal article" date="2015" name="Nature">
        <title>Complex archaea that bridge the gap between prokaryotes and eukaryotes.</title>
        <authorList>
            <person name="Spang A."/>
            <person name="Saw J.H."/>
            <person name="Jorgensen S.L."/>
            <person name="Zaremba-Niedzwiedzka K."/>
            <person name="Martijn J."/>
            <person name="Lind A.E."/>
            <person name="van Eijk R."/>
            <person name="Schleper C."/>
            <person name="Guy L."/>
            <person name="Ettema T.J."/>
        </authorList>
    </citation>
    <scope>NUCLEOTIDE SEQUENCE</scope>
</reference>
<dbReference type="EMBL" id="LAZR01024089">
    <property type="protein sequence ID" value="KKL76303.1"/>
    <property type="molecule type" value="Genomic_DNA"/>
</dbReference>
<dbReference type="InterPro" id="IPR010074">
    <property type="entry name" value="PRibForGlyAmidine_synth_PurL"/>
</dbReference>
<accession>A0A0F9EQC7</accession>
<dbReference type="Gene3D" id="3.30.1330.10">
    <property type="entry name" value="PurM-like, N-terminal domain"/>
    <property type="match status" value="1"/>
</dbReference>
<evidence type="ECO:0000256" key="7">
    <source>
        <dbReference type="ARBA" id="ARBA00022842"/>
    </source>
</evidence>
<name>A0A0F9EQC7_9ZZZZ</name>
<dbReference type="PANTHER" id="PTHR43555:SF1">
    <property type="entry name" value="PHOSPHORIBOSYLFORMYLGLYCINAMIDINE SYNTHASE SUBUNIT PURL"/>
    <property type="match status" value="1"/>
</dbReference>
<dbReference type="InterPro" id="IPR036604">
    <property type="entry name" value="PurS-like_sf"/>
</dbReference>
<feature type="non-terminal residue" evidence="11">
    <location>
        <position position="554"/>
    </location>
</feature>
<evidence type="ECO:0000259" key="10">
    <source>
        <dbReference type="Pfam" id="PF18072"/>
    </source>
</evidence>
<dbReference type="InterPro" id="IPR041609">
    <property type="entry name" value="PurL_linker"/>
</dbReference>
<feature type="domain" description="PurM-like N-terminal" evidence="8">
    <location>
        <begin position="296"/>
        <end position="419"/>
    </location>
</feature>
<dbReference type="GO" id="GO:0004642">
    <property type="term" value="F:phosphoribosylformylglycinamidine synthase activity"/>
    <property type="evidence" value="ECO:0007669"/>
    <property type="project" value="InterPro"/>
</dbReference>
<keyword evidence="5" id="KW-0658">Purine biosynthesis</keyword>
<keyword evidence="6" id="KW-0067">ATP-binding</keyword>
<dbReference type="GO" id="GO:0005524">
    <property type="term" value="F:ATP binding"/>
    <property type="evidence" value="ECO:0007669"/>
    <property type="project" value="UniProtKB-KW"/>
</dbReference>
<evidence type="ECO:0000259" key="9">
    <source>
        <dbReference type="Pfam" id="PF02769"/>
    </source>
</evidence>
<dbReference type="Gene3D" id="3.90.650.10">
    <property type="entry name" value="PurM-like C-terminal domain"/>
    <property type="match status" value="1"/>
</dbReference>
<evidence type="ECO:0000256" key="5">
    <source>
        <dbReference type="ARBA" id="ARBA00022755"/>
    </source>
</evidence>